<proteinExistence type="predicted"/>
<dbReference type="STRING" id="35608.A0A2U1NU25"/>
<organism evidence="1 2">
    <name type="scientific">Artemisia annua</name>
    <name type="common">Sweet wormwood</name>
    <dbReference type="NCBI Taxonomy" id="35608"/>
    <lineage>
        <taxon>Eukaryota</taxon>
        <taxon>Viridiplantae</taxon>
        <taxon>Streptophyta</taxon>
        <taxon>Embryophyta</taxon>
        <taxon>Tracheophyta</taxon>
        <taxon>Spermatophyta</taxon>
        <taxon>Magnoliopsida</taxon>
        <taxon>eudicotyledons</taxon>
        <taxon>Gunneridae</taxon>
        <taxon>Pentapetalae</taxon>
        <taxon>asterids</taxon>
        <taxon>campanulids</taxon>
        <taxon>Asterales</taxon>
        <taxon>Asteraceae</taxon>
        <taxon>Asteroideae</taxon>
        <taxon>Anthemideae</taxon>
        <taxon>Artemisiinae</taxon>
        <taxon>Artemisia</taxon>
    </lineage>
</organism>
<protein>
    <submittedName>
        <fullName evidence="1">Uncharacterized protein</fullName>
    </submittedName>
</protein>
<accession>A0A2U1NU25</accession>
<dbReference type="OrthoDB" id="1930718at2759"/>
<keyword evidence="2" id="KW-1185">Reference proteome</keyword>
<dbReference type="AlphaFoldDB" id="A0A2U1NU25"/>
<sequence length="224" mass="25358">MGVSGWHMRVIYIYAFKNAYTHSKYEIPNTIGVRGTDGLLSPNFTKVQECLAQVVLLYGGLQGGEVSILKIRDGELGDANDGEVSIDIPKDILIEESSDPITSIVDFTYPNLFENINDPSYFQEKAILALTNEVEDSHEHLFFECHFSSQVWSSVKVKAGLHQVSDLWDSIVNEKLSLEQLVDTIMATVRLKLLSVRFKKLSRVERVMDEWDLPTSLMHNHVAR</sequence>
<dbReference type="Proteomes" id="UP000245207">
    <property type="component" value="Unassembled WGS sequence"/>
</dbReference>
<comment type="caution">
    <text evidence="1">The sequence shown here is derived from an EMBL/GenBank/DDBJ whole genome shotgun (WGS) entry which is preliminary data.</text>
</comment>
<evidence type="ECO:0000313" key="2">
    <source>
        <dbReference type="Proteomes" id="UP000245207"/>
    </source>
</evidence>
<dbReference type="EMBL" id="PKPP01002187">
    <property type="protein sequence ID" value="PWA77019.1"/>
    <property type="molecule type" value="Genomic_DNA"/>
</dbReference>
<gene>
    <name evidence="1" type="ORF">CTI12_AA226990</name>
</gene>
<name>A0A2U1NU25_ARTAN</name>
<reference evidence="1 2" key="1">
    <citation type="journal article" date="2018" name="Mol. Plant">
        <title>The genome of Artemisia annua provides insight into the evolution of Asteraceae family and artemisinin biosynthesis.</title>
        <authorList>
            <person name="Shen Q."/>
            <person name="Zhang L."/>
            <person name="Liao Z."/>
            <person name="Wang S."/>
            <person name="Yan T."/>
            <person name="Shi P."/>
            <person name="Liu M."/>
            <person name="Fu X."/>
            <person name="Pan Q."/>
            <person name="Wang Y."/>
            <person name="Lv Z."/>
            <person name="Lu X."/>
            <person name="Zhang F."/>
            <person name="Jiang W."/>
            <person name="Ma Y."/>
            <person name="Chen M."/>
            <person name="Hao X."/>
            <person name="Li L."/>
            <person name="Tang Y."/>
            <person name="Lv G."/>
            <person name="Zhou Y."/>
            <person name="Sun X."/>
            <person name="Brodelius P.E."/>
            <person name="Rose J.K.C."/>
            <person name="Tang K."/>
        </authorList>
    </citation>
    <scope>NUCLEOTIDE SEQUENCE [LARGE SCALE GENOMIC DNA]</scope>
    <source>
        <strain evidence="2">cv. Huhao1</strain>
        <tissue evidence="1">Leaf</tissue>
    </source>
</reference>
<evidence type="ECO:0000313" key="1">
    <source>
        <dbReference type="EMBL" id="PWA77019.1"/>
    </source>
</evidence>